<dbReference type="EMBL" id="JAZGQL010000007">
    <property type="protein sequence ID" value="MEE6307428.1"/>
    <property type="molecule type" value="Genomic_DNA"/>
</dbReference>
<proteinExistence type="predicted"/>
<keyword evidence="2" id="KW-1185">Reference proteome</keyword>
<comment type="caution">
    <text evidence="1">The sequence shown here is derived from an EMBL/GenBank/DDBJ whole genome shotgun (WGS) entry which is preliminary data.</text>
</comment>
<accession>A0ABU7SBW4</accession>
<dbReference type="Proteomes" id="UP001339911">
    <property type="component" value="Unassembled WGS sequence"/>
</dbReference>
<evidence type="ECO:0000313" key="2">
    <source>
        <dbReference type="Proteomes" id="UP001339911"/>
    </source>
</evidence>
<dbReference type="RefSeq" id="WP_331207729.1">
    <property type="nucleotide sequence ID" value="NZ_JAZGQL010000007.1"/>
</dbReference>
<protein>
    <submittedName>
        <fullName evidence="1">SRPBCC family protein</fullName>
    </submittedName>
</protein>
<sequence>MPRTGSFRYRVHARCEPSDAMRLLGDVRRQGELHPLIVRVRPRPTGPGALRTDLVTDRLRWGPFRFRINYRADLLRFEADELELVARQWPRTTLRNHTRVSREIDGLVRVDVEITLSAPAPLFGYAFRQARAAHLELASRLPAVLAGAGPC</sequence>
<gene>
    <name evidence="1" type="ORF">V1634_11390</name>
</gene>
<organism evidence="1 2">
    <name type="scientific">Plantactinospora veratri</name>
    <dbReference type="NCBI Taxonomy" id="1436122"/>
    <lineage>
        <taxon>Bacteria</taxon>
        <taxon>Bacillati</taxon>
        <taxon>Actinomycetota</taxon>
        <taxon>Actinomycetes</taxon>
        <taxon>Micromonosporales</taxon>
        <taxon>Micromonosporaceae</taxon>
        <taxon>Plantactinospora</taxon>
    </lineage>
</organism>
<name>A0ABU7SBW4_9ACTN</name>
<dbReference type="SUPFAM" id="SSF55961">
    <property type="entry name" value="Bet v1-like"/>
    <property type="match status" value="1"/>
</dbReference>
<evidence type="ECO:0000313" key="1">
    <source>
        <dbReference type="EMBL" id="MEE6307428.1"/>
    </source>
</evidence>
<reference evidence="1 2" key="1">
    <citation type="submission" date="2024-01" db="EMBL/GenBank/DDBJ databases">
        <title>Genome insights into Plantactinospora veratri sp. nov.</title>
        <authorList>
            <person name="Wang L."/>
        </authorList>
    </citation>
    <scope>NUCLEOTIDE SEQUENCE [LARGE SCALE GENOMIC DNA]</scope>
    <source>
        <strain evidence="1 2">NEAU-FHS4</strain>
    </source>
</reference>